<dbReference type="Proteomes" id="UP000663868">
    <property type="component" value="Unassembled WGS sequence"/>
</dbReference>
<organism evidence="2 3">
    <name type="scientific">Adineta steineri</name>
    <dbReference type="NCBI Taxonomy" id="433720"/>
    <lineage>
        <taxon>Eukaryota</taxon>
        <taxon>Metazoa</taxon>
        <taxon>Spiralia</taxon>
        <taxon>Gnathifera</taxon>
        <taxon>Rotifera</taxon>
        <taxon>Eurotatoria</taxon>
        <taxon>Bdelloidea</taxon>
        <taxon>Adinetida</taxon>
        <taxon>Adinetidae</taxon>
        <taxon>Adineta</taxon>
    </lineage>
</organism>
<gene>
    <name evidence="2" type="ORF">KXQ929_LOCUS28830</name>
</gene>
<protein>
    <submittedName>
        <fullName evidence="2">Uncharacterized protein</fullName>
    </submittedName>
</protein>
<evidence type="ECO:0000313" key="3">
    <source>
        <dbReference type="Proteomes" id="UP000663868"/>
    </source>
</evidence>
<keyword evidence="1" id="KW-0472">Membrane</keyword>
<feature type="transmembrane region" description="Helical" evidence="1">
    <location>
        <begin position="71"/>
        <end position="98"/>
    </location>
</feature>
<proteinExistence type="predicted"/>
<keyword evidence="1" id="KW-0812">Transmembrane</keyword>
<evidence type="ECO:0000313" key="2">
    <source>
        <dbReference type="EMBL" id="CAF4006977.1"/>
    </source>
</evidence>
<keyword evidence="1" id="KW-1133">Transmembrane helix</keyword>
<sequence length="218" mass="23605">MVQGNKIIGISVQSAATQAVPRHVKNSLSGIKWWSNNELPIRRSQIDPIGIVNDTTKRNNRNKRRRRIAGFPVWCIYSCCIGLAFLVAVIAAILVLTLHSTGTTIATTTTTTATTTTETTSTTTTTAVYCASTCTGTFNSSINTTSCSLYCNDGGSYYCHTTSTYCAGKYYDPAGFGFCNPASSRYTGTCNTTGYCCVYDNYYPDYYCLSKVSCGFSG</sequence>
<dbReference type="AlphaFoldDB" id="A0A819P2J0"/>
<comment type="caution">
    <text evidence="2">The sequence shown here is derived from an EMBL/GenBank/DDBJ whole genome shotgun (WGS) entry which is preliminary data.</text>
</comment>
<reference evidence="2" key="1">
    <citation type="submission" date="2021-02" db="EMBL/GenBank/DDBJ databases">
        <authorList>
            <person name="Nowell W R."/>
        </authorList>
    </citation>
    <scope>NUCLEOTIDE SEQUENCE</scope>
</reference>
<dbReference type="EMBL" id="CAJOBB010002900">
    <property type="protein sequence ID" value="CAF4006977.1"/>
    <property type="molecule type" value="Genomic_DNA"/>
</dbReference>
<accession>A0A819P2J0</accession>
<name>A0A819P2J0_9BILA</name>
<evidence type="ECO:0000256" key="1">
    <source>
        <dbReference type="SAM" id="Phobius"/>
    </source>
</evidence>